<feature type="transmembrane region" description="Helical" evidence="1">
    <location>
        <begin position="191"/>
        <end position="210"/>
    </location>
</feature>
<evidence type="ECO:0000313" key="2">
    <source>
        <dbReference type="EMBL" id="MBB6452676.1"/>
    </source>
</evidence>
<keyword evidence="1" id="KW-0812">Transmembrane</keyword>
<name>A0A841PYE7_9BACI</name>
<dbReference type="Proteomes" id="UP000581688">
    <property type="component" value="Unassembled WGS sequence"/>
</dbReference>
<dbReference type="AlphaFoldDB" id="A0A841PYE7"/>
<feature type="transmembrane region" description="Helical" evidence="1">
    <location>
        <begin position="5"/>
        <end position="25"/>
    </location>
</feature>
<dbReference type="EMBL" id="JACHGH010000003">
    <property type="protein sequence ID" value="MBB6452676.1"/>
    <property type="molecule type" value="Genomic_DNA"/>
</dbReference>
<evidence type="ECO:0008006" key="4">
    <source>
        <dbReference type="Google" id="ProtNLM"/>
    </source>
</evidence>
<reference evidence="2 3" key="1">
    <citation type="submission" date="2020-08" db="EMBL/GenBank/DDBJ databases">
        <title>Genomic Encyclopedia of Type Strains, Phase IV (KMG-IV): sequencing the most valuable type-strain genomes for metagenomic binning, comparative biology and taxonomic classification.</title>
        <authorList>
            <person name="Goeker M."/>
        </authorList>
    </citation>
    <scope>NUCLEOTIDE SEQUENCE [LARGE SCALE GENOMIC DNA]</scope>
    <source>
        <strain evidence="2 3">DSM 19612</strain>
    </source>
</reference>
<protein>
    <recommendedName>
        <fullName evidence="4">DUF4386 domain-containing protein</fullName>
    </recommendedName>
</protein>
<feature type="transmembrane region" description="Helical" evidence="1">
    <location>
        <begin position="162"/>
        <end position="185"/>
    </location>
</feature>
<keyword evidence="1" id="KW-1133">Transmembrane helix</keyword>
<proteinExistence type="predicted"/>
<feature type="transmembrane region" description="Helical" evidence="1">
    <location>
        <begin position="132"/>
        <end position="150"/>
    </location>
</feature>
<accession>A0A841PYE7</accession>
<feature type="transmembrane region" description="Helical" evidence="1">
    <location>
        <begin position="45"/>
        <end position="62"/>
    </location>
</feature>
<keyword evidence="3" id="KW-1185">Reference proteome</keyword>
<evidence type="ECO:0000256" key="1">
    <source>
        <dbReference type="SAM" id="Phobius"/>
    </source>
</evidence>
<keyword evidence="1" id="KW-0472">Membrane</keyword>
<dbReference type="RefSeq" id="WP_174495245.1">
    <property type="nucleotide sequence ID" value="NZ_CADDWK010000003.1"/>
</dbReference>
<comment type="caution">
    <text evidence="2">The sequence shown here is derived from an EMBL/GenBank/DDBJ whole genome shotgun (WGS) entry which is preliminary data.</text>
</comment>
<gene>
    <name evidence="2" type="ORF">HNQ94_001122</name>
</gene>
<sequence length="217" mass="24079">MKRYMVVSSCIVGILYLLTVMMILFSPPGDNAVIDHVEHGTKLILAHYFLGFLGFFGIAVVMKSSSFLKAKYEFLDYTKILAIIGFGLLSINNLRQIGVDHDLAHQAIHHGAGYYDFTVFFWRGLVELSPQGWVDFGFVGLWLITLNYLFLKEKTIHFVHSVVGMVLGACFVITVLGNVISVSLLTQLGMGLGGTILAPIYFVWLGLALLKRQTAIS</sequence>
<evidence type="ECO:0000313" key="3">
    <source>
        <dbReference type="Proteomes" id="UP000581688"/>
    </source>
</evidence>
<feature type="transmembrane region" description="Helical" evidence="1">
    <location>
        <begin position="74"/>
        <end position="91"/>
    </location>
</feature>
<organism evidence="2 3">
    <name type="scientific">Salirhabdus euzebyi</name>
    <dbReference type="NCBI Taxonomy" id="394506"/>
    <lineage>
        <taxon>Bacteria</taxon>
        <taxon>Bacillati</taxon>
        <taxon>Bacillota</taxon>
        <taxon>Bacilli</taxon>
        <taxon>Bacillales</taxon>
        <taxon>Bacillaceae</taxon>
        <taxon>Salirhabdus</taxon>
    </lineage>
</organism>